<keyword evidence="3" id="KW-0285">Flavoprotein</keyword>
<sequence>MPDYGHDLRFGTFITPGNNPPDAPVALAQLSEQLGFDLVTFQDHPYQPAFLDTWTLLSWVAAETSTIHVSGNVLNAQLRRPAVLARAAASLDLLSGGRFDLGLGAGGFADAVASMGQPKLTPGQALEALEESITIIRGIWDADDRSVFRVDGQYHRVDGAKRGPAPAHDIPIWIGALKPRMLRLVGRAADGWLPSYAYLQPGELQAGNAAIDAAATKAGRDPREIRRLLNIGGAFATERRGFLQGPPSSWVEDLLPLVVDDGESTFILASDDPGVLQNFALEVIPLLRDAVEEARAAAETAGTDIAGTGAGGAPRIRSAAARAKRRDGIEYDALPLNLQEAAIEPGDARYSRVRNTYMRGGSPGLVLQLGSAGQLAEALAFARTQQAQNGVPLGLRSGGHGISGRSTNDGGIILDVSKLNGIEILDETTRRVRVGAGARWVDVAAALAPHGWALTSGDYGGVGVGGLATAGGIGWFSRGQGLTIDHLRRVELVTVDGREVAASAEENPELFWGMRGAGANFGVATAFEFEVHDGGDVGFAQLAFDASGGAGGTAGFLERFGAVIEAAPRDLVATVFLGGRRSGQPQVAQVMAVVHSDDPDVVIDRLQPLAEIAPLVQQSVQLMPYAQVMANAQPGDQHGQGEPFSRSGLVDHLSADVGALSAELLDRGLSYFFTIRSVGGAVADVPQDATAYSTRSANFNVVALGSERSGLNEYWDERMKPLMDGLYLSFETSLSPDRFADTWKPDALARLRALKKVWDPKGVLRDNFGLV</sequence>
<protein>
    <submittedName>
        <fullName evidence="7">LLM class flavin-dependent oxidoreductase</fullName>
    </submittedName>
</protein>
<gene>
    <name evidence="7" type="ORF">ACFPJ4_03545</name>
</gene>
<dbReference type="Pfam" id="PF00296">
    <property type="entry name" value="Bac_luciferase"/>
    <property type="match status" value="1"/>
</dbReference>
<dbReference type="PROSITE" id="PS51387">
    <property type="entry name" value="FAD_PCMH"/>
    <property type="match status" value="1"/>
</dbReference>
<dbReference type="InterPro" id="IPR036661">
    <property type="entry name" value="Luciferase-like_sf"/>
</dbReference>
<dbReference type="RefSeq" id="WP_386738910.1">
    <property type="nucleotide sequence ID" value="NZ_JBHSMG010000001.1"/>
</dbReference>
<dbReference type="InterPro" id="IPR016166">
    <property type="entry name" value="FAD-bd_PCMH"/>
</dbReference>
<reference evidence="8" key="1">
    <citation type="journal article" date="2019" name="Int. J. Syst. Evol. Microbiol.">
        <title>The Global Catalogue of Microorganisms (GCM) 10K type strain sequencing project: providing services to taxonomists for standard genome sequencing and annotation.</title>
        <authorList>
            <consortium name="The Broad Institute Genomics Platform"/>
            <consortium name="The Broad Institute Genome Sequencing Center for Infectious Disease"/>
            <person name="Wu L."/>
            <person name="Ma J."/>
        </authorList>
    </citation>
    <scope>NUCLEOTIDE SEQUENCE [LARGE SCALE GENOMIC DNA]</scope>
    <source>
        <strain evidence="8">CGMCC 4.6997</strain>
    </source>
</reference>
<dbReference type="Gene3D" id="3.40.462.20">
    <property type="match status" value="1"/>
</dbReference>
<accession>A0ABW0NMR4</accession>
<dbReference type="Pfam" id="PF01565">
    <property type="entry name" value="FAD_binding_4"/>
    <property type="match status" value="1"/>
</dbReference>
<dbReference type="SUPFAM" id="SSF56176">
    <property type="entry name" value="FAD-binding/transporter-associated domain-like"/>
    <property type="match status" value="1"/>
</dbReference>
<dbReference type="Gene3D" id="3.30.43.10">
    <property type="entry name" value="Uridine Diphospho-n-acetylenolpyruvylglucosamine Reductase, domain 2"/>
    <property type="match status" value="1"/>
</dbReference>
<dbReference type="CDD" id="cd01097">
    <property type="entry name" value="Tetrahydromethanopterin_reductase"/>
    <property type="match status" value="1"/>
</dbReference>
<dbReference type="InterPro" id="IPR011251">
    <property type="entry name" value="Luciferase-like_dom"/>
</dbReference>
<proteinExistence type="inferred from homology"/>
<dbReference type="InterPro" id="IPR016169">
    <property type="entry name" value="FAD-bd_PCMH_sub2"/>
</dbReference>
<evidence type="ECO:0000256" key="2">
    <source>
        <dbReference type="ARBA" id="ARBA00005466"/>
    </source>
</evidence>
<evidence type="ECO:0000313" key="8">
    <source>
        <dbReference type="Proteomes" id="UP001596039"/>
    </source>
</evidence>
<keyword evidence="8" id="KW-1185">Reference proteome</keyword>
<comment type="cofactor">
    <cofactor evidence="1">
        <name>FAD</name>
        <dbReference type="ChEBI" id="CHEBI:57692"/>
    </cofactor>
</comment>
<evidence type="ECO:0000259" key="6">
    <source>
        <dbReference type="PROSITE" id="PS51387"/>
    </source>
</evidence>
<name>A0ABW0NMR4_9MICO</name>
<dbReference type="InterPro" id="IPR050416">
    <property type="entry name" value="FAD-linked_Oxidoreductase"/>
</dbReference>
<comment type="caution">
    <text evidence="7">The sequence shown here is derived from an EMBL/GenBank/DDBJ whole genome shotgun (WGS) entry which is preliminary data.</text>
</comment>
<evidence type="ECO:0000256" key="4">
    <source>
        <dbReference type="ARBA" id="ARBA00022827"/>
    </source>
</evidence>
<dbReference type="Gene3D" id="3.20.20.30">
    <property type="entry name" value="Luciferase-like domain"/>
    <property type="match status" value="1"/>
</dbReference>
<organism evidence="7 8">
    <name type="scientific">Lysinimonas soli</name>
    <dbReference type="NCBI Taxonomy" id="1074233"/>
    <lineage>
        <taxon>Bacteria</taxon>
        <taxon>Bacillati</taxon>
        <taxon>Actinomycetota</taxon>
        <taxon>Actinomycetes</taxon>
        <taxon>Micrococcales</taxon>
        <taxon>Microbacteriaceae</taxon>
        <taxon>Lysinimonas</taxon>
    </lineage>
</organism>
<feature type="domain" description="FAD-binding PCMH-type" evidence="6">
    <location>
        <begin position="358"/>
        <end position="534"/>
    </location>
</feature>
<dbReference type="InterPro" id="IPR036318">
    <property type="entry name" value="FAD-bd_PCMH-like_sf"/>
</dbReference>
<keyword evidence="4" id="KW-0274">FAD</keyword>
<evidence type="ECO:0000313" key="7">
    <source>
        <dbReference type="EMBL" id="MFC5501312.1"/>
    </source>
</evidence>
<evidence type="ECO:0000256" key="1">
    <source>
        <dbReference type="ARBA" id="ARBA00001974"/>
    </source>
</evidence>
<dbReference type="Proteomes" id="UP001596039">
    <property type="component" value="Unassembled WGS sequence"/>
</dbReference>
<dbReference type="EMBL" id="JBHSMG010000001">
    <property type="protein sequence ID" value="MFC5501312.1"/>
    <property type="molecule type" value="Genomic_DNA"/>
</dbReference>
<dbReference type="PANTHER" id="PTHR42973:SF39">
    <property type="entry name" value="FAD-BINDING PCMH-TYPE DOMAIN-CONTAINING PROTEIN"/>
    <property type="match status" value="1"/>
</dbReference>
<keyword evidence="5" id="KW-0560">Oxidoreductase</keyword>
<dbReference type="InterPro" id="IPR006094">
    <property type="entry name" value="Oxid_FAD_bind_N"/>
</dbReference>
<evidence type="ECO:0000256" key="3">
    <source>
        <dbReference type="ARBA" id="ARBA00022630"/>
    </source>
</evidence>
<dbReference type="SUPFAM" id="SSF51679">
    <property type="entry name" value="Bacterial luciferase-like"/>
    <property type="match status" value="1"/>
</dbReference>
<dbReference type="InterPro" id="IPR016167">
    <property type="entry name" value="FAD-bd_PCMH_sub1"/>
</dbReference>
<dbReference type="PANTHER" id="PTHR42973">
    <property type="entry name" value="BINDING OXIDOREDUCTASE, PUTATIVE (AFU_ORTHOLOGUE AFUA_1G17690)-RELATED"/>
    <property type="match status" value="1"/>
</dbReference>
<evidence type="ECO:0000256" key="5">
    <source>
        <dbReference type="ARBA" id="ARBA00023002"/>
    </source>
</evidence>
<comment type="similarity">
    <text evidence="2">Belongs to the oxygen-dependent FAD-linked oxidoreductase family.</text>
</comment>
<dbReference type="Gene3D" id="3.30.465.10">
    <property type="match status" value="1"/>
</dbReference>